<feature type="transmembrane region" description="Helical" evidence="2">
    <location>
        <begin position="203"/>
        <end position="223"/>
    </location>
</feature>
<feature type="transmembrane region" description="Helical" evidence="2">
    <location>
        <begin position="332"/>
        <end position="350"/>
    </location>
</feature>
<dbReference type="Proteomes" id="UP000199515">
    <property type="component" value="Unassembled WGS sequence"/>
</dbReference>
<name>A0A1H2ZUB3_9PSEU</name>
<dbReference type="Pfam" id="PF10101">
    <property type="entry name" value="DUF2339"/>
    <property type="match status" value="1"/>
</dbReference>
<proteinExistence type="predicted"/>
<feature type="transmembrane region" description="Helical" evidence="2">
    <location>
        <begin position="120"/>
        <end position="141"/>
    </location>
</feature>
<gene>
    <name evidence="3" type="ORF">SAMN05421504_102652</name>
</gene>
<feature type="transmembrane region" description="Helical" evidence="2">
    <location>
        <begin position="466"/>
        <end position="487"/>
    </location>
</feature>
<dbReference type="InterPro" id="IPR019286">
    <property type="entry name" value="DUF2339_TM"/>
</dbReference>
<feature type="transmembrane region" description="Helical" evidence="2">
    <location>
        <begin position="557"/>
        <end position="576"/>
    </location>
</feature>
<organism evidence="3 4">
    <name type="scientific">Amycolatopsis xylanica</name>
    <dbReference type="NCBI Taxonomy" id="589385"/>
    <lineage>
        <taxon>Bacteria</taxon>
        <taxon>Bacillati</taxon>
        <taxon>Actinomycetota</taxon>
        <taxon>Actinomycetes</taxon>
        <taxon>Pseudonocardiales</taxon>
        <taxon>Pseudonocardiaceae</taxon>
        <taxon>Amycolatopsis</taxon>
    </lineage>
</organism>
<accession>A0A1H2ZUB3</accession>
<feature type="region of interest" description="Disordered" evidence="1">
    <location>
        <begin position="33"/>
        <end position="96"/>
    </location>
</feature>
<dbReference type="RefSeq" id="WP_091288510.1">
    <property type="nucleotide sequence ID" value="NZ_FNON01000002.1"/>
</dbReference>
<dbReference type="EMBL" id="FNON01000002">
    <property type="protein sequence ID" value="SDX20448.1"/>
    <property type="molecule type" value="Genomic_DNA"/>
</dbReference>
<evidence type="ECO:0000313" key="4">
    <source>
        <dbReference type="Proteomes" id="UP000199515"/>
    </source>
</evidence>
<feature type="compositionally biased region" description="Low complexity" evidence="1">
    <location>
        <begin position="62"/>
        <end position="86"/>
    </location>
</feature>
<feature type="transmembrane region" description="Helical" evidence="2">
    <location>
        <begin position="380"/>
        <end position="397"/>
    </location>
</feature>
<feature type="transmembrane region" description="Helical" evidence="2">
    <location>
        <begin position="428"/>
        <end position="446"/>
    </location>
</feature>
<feature type="transmembrane region" description="Helical" evidence="2">
    <location>
        <begin position="356"/>
        <end position="373"/>
    </location>
</feature>
<feature type="transmembrane region" description="Helical" evidence="2">
    <location>
        <begin position="588"/>
        <end position="606"/>
    </location>
</feature>
<feature type="transmembrane region" description="Helical" evidence="2">
    <location>
        <begin position="499"/>
        <end position="525"/>
    </location>
</feature>
<keyword evidence="2" id="KW-0812">Transmembrane</keyword>
<sequence length="612" mass="62756">MPTDRETLLRLAGEIDDLGRRLSLVGAELRTVQADQAEQAPQQASAPQPQAPQEAPQPQPYGYPAMPAYGQPMPGYQAPPQQQWQPARPPLASMQYLPPPAVPRPSLVEKLGKEGAGSRVLAWVGGAVTLLGVVLLLVLAIQRGWLGPMPRVLVGGAFGLGMIGTGLWLHRNPAGRTGAFALAATGIAVLYLDAIAATTLYEFLPQLAGLAVGLVVAVGGLLLAARWNSALLGTAVVIGCAVCAPVITKGFHPELVAFLLMLQLATAPVQLRREWTPLAVGAGVPPLFASLLSTTLLGGPGSTANTAAALGSTVVGIALALVVAVKRQNDPAALTLLAGSVVPSLAAAAFLPKAQAVAVAGATAVVLLAIWATRRVWTGFAGDVAGVAGMVAALQATSTQFDGTAQATILLGEGVVLALVAWRAKSKVALWGSFGFGLIGAIVAMFGDFRLTTLIVFWTRQPGELAGALLTAALILVISGALPWVAYQLGALRTPSQNVAPWVFAGLGVLTGAAGVVLNLALLVMPDRTGFTVGHAVITVSWTVAALVLLVRGIDSVVLRVIGLVLVGAAVLKLVLFDLGALDGMARVGAFLCAGLILLAAGTRYARMVASR</sequence>
<evidence type="ECO:0000256" key="1">
    <source>
        <dbReference type="SAM" id="MobiDB-lite"/>
    </source>
</evidence>
<keyword evidence="4" id="KW-1185">Reference proteome</keyword>
<dbReference type="STRING" id="589385.SAMN05421504_102652"/>
<feature type="transmembrane region" description="Helical" evidence="2">
    <location>
        <begin position="403"/>
        <end position="421"/>
    </location>
</feature>
<dbReference type="PANTHER" id="PTHR38434:SF1">
    <property type="entry name" value="BLL2549 PROTEIN"/>
    <property type="match status" value="1"/>
</dbReference>
<reference evidence="3 4" key="1">
    <citation type="submission" date="2016-10" db="EMBL/GenBank/DDBJ databases">
        <authorList>
            <person name="de Groot N.N."/>
        </authorList>
    </citation>
    <scope>NUCLEOTIDE SEQUENCE [LARGE SCALE GENOMIC DNA]</scope>
    <source>
        <strain evidence="3 4">CPCC 202699</strain>
    </source>
</reference>
<feature type="transmembrane region" description="Helical" evidence="2">
    <location>
        <begin position="304"/>
        <end position="325"/>
    </location>
</feature>
<feature type="transmembrane region" description="Helical" evidence="2">
    <location>
        <begin position="177"/>
        <end position="197"/>
    </location>
</feature>
<feature type="transmembrane region" description="Helical" evidence="2">
    <location>
        <begin position="230"/>
        <end position="248"/>
    </location>
</feature>
<feature type="transmembrane region" description="Helical" evidence="2">
    <location>
        <begin position="531"/>
        <end position="550"/>
    </location>
</feature>
<evidence type="ECO:0000256" key="2">
    <source>
        <dbReference type="SAM" id="Phobius"/>
    </source>
</evidence>
<dbReference type="PANTHER" id="PTHR38434">
    <property type="entry name" value="BLL2549 PROTEIN"/>
    <property type="match status" value="1"/>
</dbReference>
<keyword evidence="2" id="KW-0472">Membrane</keyword>
<dbReference type="OrthoDB" id="5172420at2"/>
<dbReference type="AlphaFoldDB" id="A0A1H2ZUB3"/>
<evidence type="ECO:0000313" key="3">
    <source>
        <dbReference type="EMBL" id="SDX20448.1"/>
    </source>
</evidence>
<feature type="compositionally biased region" description="Low complexity" evidence="1">
    <location>
        <begin position="33"/>
        <end position="54"/>
    </location>
</feature>
<feature type="transmembrane region" description="Helical" evidence="2">
    <location>
        <begin position="153"/>
        <end position="170"/>
    </location>
</feature>
<keyword evidence="2" id="KW-1133">Transmembrane helix</keyword>
<protein>
    <submittedName>
        <fullName evidence="3">Predicted membrane protein</fullName>
    </submittedName>
</protein>